<dbReference type="Pfam" id="PF18941">
    <property type="entry name" value="DUF5688"/>
    <property type="match status" value="1"/>
</dbReference>
<dbReference type="Proteomes" id="UP001652338">
    <property type="component" value="Unassembled WGS sequence"/>
</dbReference>
<dbReference type="InterPro" id="IPR043743">
    <property type="entry name" value="DUF5688"/>
</dbReference>
<sequence>MEQMKKKLAEYMKDHLPDYLPQTEKYRIRIEEILKENDVKRTAVIVSEKGEMEHVSACLFLESFLEEYEYPVYRDLEQIAGDRKTCQKICREMASVYAANRMTRSDFDFAKASQIHSFPYVKPALRAGICDPDRNREMLKTLVSDGTGDFAQYYYLADFLLKDTMLKVTNRMLEGWKVSKEELREAAMENMKQEMRLVPMEEFMEGACTKDELEKNRERGMYVLTNQKGCYGAGMILHPDIQKLVSDKMEGDYYVLPSSIHEVLIVSDNPETDLDDLTAEVKMANERVGEEDLLSYHVQHYSASAQTLENACQYQKKVKADPQKYGKEQEKTAKQRTGMVRG</sequence>
<evidence type="ECO:0000313" key="3">
    <source>
        <dbReference type="Proteomes" id="UP001652338"/>
    </source>
</evidence>
<proteinExistence type="predicted"/>
<gene>
    <name evidence="2" type="ORF">OCV47_09185</name>
</gene>
<feature type="region of interest" description="Disordered" evidence="1">
    <location>
        <begin position="319"/>
        <end position="342"/>
    </location>
</feature>
<keyword evidence="3" id="KW-1185">Reference proteome</keyword>
<feature type="compositionally biased region" description="Basic and acidic residues" evidence="1">
    <location>
        <begin position="319"/>
        <end position="333"/>
    </location>
</feature>
<name>A0ABT2SMK8_9FIRM</name>
<dbReference type="EMBL" id="JAOQKE010000010">
    <property type="protein sequence ID" value="MCU6725520.1"/>
    <property type="molecule type" value="Genomic_DNA"/>
</dbReference>
<protein>
    <submittedName>
        <fullName evidence="2">DUF5688 family protein</fullName>
    </submittedName>
</protein>
<dbReference type="RefSeq" id="WP_262654783.1">
    <property type="nucleotide sequence ID" value="NZ_JAOQKE010000010.1"/>
</dbReference>
<comment type="caution">
    <text evidence="2">The sequence shown here is derived from an EMBL/GenBank/DDBJ whole genome shotgun (WGS) entry which is preliminary data.</text>
</comment>
<organism evidence="2 3">
    <name type="scientific">Muricoprocola aceti</name>
    <dbReference type="NCBI Taxonomy" id="2981772"/>
    <lineage>
        <taxon>Bacteria</taxon>
        <taxon>Bacillati</taxon>
        <taxon>Bacillota</taxon>
        <taxon>Clostridia</taxon>
        <taxon>Lachnospirales</taxon>
        <taxon>Lachnospiraceae</taxon>
        <taxon>Muricoprocola</taxon>
    </lineage>
</organism>
<reference evidence="2 3" key="1">
    <citation type="journal article" date="2021" name="ISME Commun">
        <title>Automated analysis of genomic sequences facilitates high-throughput and comprehensive description of bacteria.</title>
        <authorList>
            <person name="Hitch T.C.A."/>
        </authorList>
    </citation>
    <scope>NUCLEOTIDE SEQUENCE [LARGE SCALE GENOMIC DNA]</scope>
    <source>
        <strain evidence="2 3">Sanger_29</strain>
    </source>
</reference>
<evidence type="ECO:0000256" key="1">
    <source>
        <dbReference type="SAM" id="MobiDB-lite"/>
    </source>
</evidence>
<accession>A0ABT2SMK8</accession>
<evidence type="ECO:0000313" key="2">
    <source>
        <dbReference type="EMBL" id="MCU6725520.1"/>
    </source>
</evidence>